<comment type="caution">
    <text evidence="2">The sequence shown here is derived from an EMBL/GenBank/DDBJ whole genome shotgun (WGS) entry which is preliminary data.</text>
</comment>
<dbReference type="EMBL" id="AGNL01015694">
    <property type="protein sequence ID" value="EJK65547.1"/>
    <property type="molecule type" value="Genomic_DNA"/>
</dbReference>
<keyword evidence="3" id="KW-1185">Reference proteome</keyword>
<protein>
    <submittedName>
        <fullName evidence="2">Uncharacterized protein</fullName>
    </submittedName>
</protein>
<evidence type="ECO:0000256" key="1">
    <source>
        <dbReference type="SAM" id="MobiDB-lite"/>
    </source>
</evidence>
<accession>K0T566</accession>
<organism evidence="2 3">
    <name type="scientific">Thalassiosira oceanica</name>
    <name type="common">Marine diatom</name>
    <dbReference type="NCBI Taxonomy" id="159749"/>
    <lineage>
        <taxon>Eukaryota</taxon>
        <taxon>Sar</taxon>
        <taxon>Stramenopiles</taxon>
        <taxon>Ochrophyta</taxon>
        <taxon>Bacillariophyta</taxon>
        <taxon>Coscinodiscophyceae</taxon>
        <taxon>Thalassiosirophycidae</taxon>
        <taxon>Thalassiosirales</taxon>
        <taxon>Thalassiosiraceae</taxon>
        <taxon>Thalassiosira</taxon>
    </lineage>
</organism>
<sequence>MKPPRGGGRPAEARPLSSAAADVRPYCSVGSRRREEGGHAAQPSYMFLARTLVLGGVAAGGACGLRVLGGVATGGRGGVPNLANKTSTQKSNPVNTSCLHQRQPTTKVRINTGSKRGHELKAPLSPQSSMILILAAGMSSVGRRSVNACAKFDLCRHNGF</sequence>
<proteinExistence type="predicted"/>
<evidence type="ECO:0000313" key="3">
    <source>
        <dbReference type="Proteomes" id="UP000266841"/>
    </source>
</evidence>
<reference evidence="2 3" key="1">
    <citation type="journal article" date="2012" name="Genome Biol.">
        <title>Genome and low-iron response of an oceanic diatom adapted to chronic iron limitation.</title>
        <authorList>
            <person name="Lommer M."/>
            <person name="Specht M."/>
            <person name="Roy A.S."/>
            <person name="Kraemer L."/>
            <person name="Andreson R."/>
            <person name="Gutowska M.A."/>
            <person name="Wolf J."/>
            <person name="Bergner S.V."/>
            <person name="Schilhabel M.B."/>
            <person name="Klostermeier U.C."/>
            <person name="Beiko R.G."/>
            <person name="Rosenstiel P."/>
            <person name="Hippler M."/>
            <person name="Laroche J."/>
        </authorList>
    </citation>
    <scope>NUCLEOTIDE SEQUENCE [LARGE SCALE GENOMIC DNA]</scope>
    <source>
        <strain evidence="2 3">CCMP1005</strain>
    </source>
</reference>
<evidence type="ECO:0000313" key="2">
    <source>
        <dbReference type="EMBL" id="EJK65547.1"/>
    </source>
</evidence>
<feature type="region of interest" description="Disordered" evidence="1">
    <location>
        <begin position="1"/>
        <end position="22"/>
    </location>
</feature>
<gene>
    <name evidence="2" type="ORF">THAOC_13577</name>
</gene>
<dbReference type="AlphaFoldDB" id="K0T566"/>
<name>K0T566_THAOC</name>
<dbReference type="Proteomes" id="UP000266841">
    <property type="component" value="Unassembled WGS sequence"/>
</dbReference>